<keyword evidence="3" id="KW-0378">Hydrolase</keyword>
<dbReference type="GO" id="GO:0004181">
    <property type="term" value="F:metallocarboxypeptidase activity"/>
    <property type="evidence" value="ECO:0007669"/>
    <property type="project" value="InterPro"/>
</dbReference>
<dbReference type="SUPFAM" id="SSF53187">
    <property type="entry name" value="Zn-dependent exopeptidases"/>
    <property type="match status" value="1"/>
</dbReference>
<dbReference type="GO" id="GO:0006508">
    <property type="term" value="P:proteolysis"/>
    <property type="evidence" value="ECO:0007669"/>
    <property type="project" value="InterPro"/>
</dbReference>
<evidence type="ECO:0000259" key="2">
    <source>
        <dbReference type="Pfam" id="PF00246"/>
    </source>
</evidence>
<keyword evidence="1" id="KW-0732">Signal</keyword>
<dbReference type="Pfam" id="PF00246">
    <property type="entry name" value="Peptidase_M14"/>
    <property type="match status" value="1"/>
</dbReference>
<dbReference type="InterPro" id="IPR000834">
    <property type="entry name" value="Peptidase_M14"/>
</dbReference>
<sequence>MKHFLLLIGLISLIYRPASAQDEYYFPGEIFSADIPKPQDFVGYEIGEWHTRYDRLIAYFEALAAASDQAELQVINQTNQLRPLVVLIIGKSDHINNLESIRQKHLQLVDPNQPKPDVSNMPAIINLAYSVHGNEPSGGEASILTAYWLLASQSEKAKEIRENAIVMIDPAINPDGRDRHTNWANMHKGFPPVADPLDREHNEIWPSGRVNHYWFDLNRDWLPLAQVETQSKIKWYHQWYPNVVGDFHEMGTNSTYFFEPTKPFGSENPVVPRKNYDEINNKFAGYFAKALDEIGSLYWTKETFDNSYPGYGSTYPDIQGGLGLVFEQGSSRGHVQQSQRGDITFAFTIRNQLKISIATMEAGVKERVFMHDYLREFFQSAIDEAKKDRVQSYIFGDVYDASKNKLFLKLLLDHGIQVYENDKDISLFGVKYEKGKSWIVPTVQPQYRMVRTMFEKVTEFADSVFYDASAWTMALAYDMPFASQANASMKGNRIEKVKDSELRFPTESPYVAYLVNWSDYFAPKFLHQIQQSGVHVETNMLPFSALTDDGEMEFPAGSLIIPTGFQSLSSGELRQVLQNAAQVSGQDVFATATGLSKSGIDLGSNNVSAIQVPKVLMLIGQGTSQYEAGEIWHLLDSKVNMPISKVDLSSFGRVNLFDYNTLILPSGNYSSLSAGQINHLKDWLSRGGTIISLRSVSQWLISQGIVQESYLEVERKERQNEFLPYSSRRDVQGAQAIGGSIYLAELDITHPLGFGFRRSELPVYRNSSIFLKPSADPYQTPVRYSAEPLMSGYVSSTNLEMIKQSASTLVSSVGRGKVVHFVDNPNFRGTWFGTNKLFLNAIFFGNKM</sequence>
<protein>
    <submittedName>
        <fullName evidence="3">Zinc carboxypeptidase</fullName>
    </submittedName>
</protein>
<feature type="domain" description="Peptidase M14" evidence="2">
    <location>
        <begin position="58"/>
        <end position="288"/>
    </location>
</feature>
<dbReference type="RefSeq" id="WP_076502966.1">
    <property type="nucleotide sequence ID" value="NZ_FTOP01000022.1"/>
</dbReference>
<keyword evidence="3" id="KW-0645">Protease</keyword>
<evidence type="ECO:0000313" key="4">
    <source>
        <dbReference type="Proteomes" id="UP000186026"/>
    </source>
</evidence>
<proteinExistence type="predicted"/>
<name>A0A1N7PX75_9BACT</name>
<gene>
    <name evidence="3" type="ORF">SAMN05421761_12234</name>
</gene>
<dbReference type="Proteomes" id="UP000186026">
    <property type="component" value="Unassembled WGS sequence"/>
</dbReference>
<dbReference type="AlphaFoldDB" id="A0A1N7PX75"/>
<dbReference type="InterPro" id="IPR029062">
    <property type="entry name" value="Class_I_gatase-like"/>
</dbReference>
<evidence type="ECO:0000313" key="3">
    <source>
        <dbReference type="EMBL" id="SIT15273.1"/>
    </source>
</evidence>
<feature type="chain" id="PRO_5013224383" evidence="1">
    <location>
        <begin position="21"/>
        <end position="848"/>
    </location>
</feature>
<reference evidence="4" key="1">
    <citation type="submission" date="2017-01" db="EMBL/GenBank/DDBJ databases">
        <authorList>
            <person name="Varghese N."/>
            <person name="Submissions S."/>
        </authorList>
    </citation>
    <scope>NUCLEOTIDE SEQUENCE [LARGE SCALE GENOMIC DNA]</scope>
    <source>
        <strain evidence="4">DSM 46698</strain>
    </source>
</reference>
<dbReference type="Gene3D" id="3.40.630.10">
    <property type="entry name" value="Zn peptidases"/>
    <property type="match status" value="1"/>
</dbReference>
<dbReference type="OrthoDB" id="9758209at2"/>
<feature type="signal peptide" evidence="1">
    <location>
        <begin position="1"/>
        <end position="20"/>
    </location>
</feature>
<dbReference type="EMBL" id="FTOP01000022">
    <property type="protein sequence ID" value="SIT15273.1"/>
    <property type="molecule type" value="Genomic_DNA"/>
</dbReference>
<dbReference type="STRING" id="529505.SAMN05421761_12234"/>
<dbReference type="CDD" id="cd06238">
    <property type="entry name" value="M14-like"/>
    <property type="match status" value="1"/>
</dbReference>
<evidence type="ECO:0000256" key="1">
    <source>
        <dbReference type="SAM" id="SignalP"/>
    </source>
</evidence>
<organism evidence="3 4">
    <name type="scientific">Belliella pelovolcani</name>
    <dbReference type="NCBI Taxonomy" id="529505"/>
    <lineage>
        <taxon>Bacteria</taxon>
        <taxon>Pseudomonadati</taxon>
        <taxon>Bacteroidota</taxon>
        <taxon>Cytophagia</taxon>
        <taxon>Cytophagales</taxon>
        <taxon>Cyclobacteriaceae</taxon>
        <taxon>Belliella</taxon>
    </lineage>
</organism>
<accession>A0A1N7PX75</accession>
<keyword evidence="4" id="KW-1185">Reference proteome</keyword>
<dbReference type="GO" id="GO:0008270">
    <property type="term" value="F:zinc ion binding"/>
    <property type="evidence" value="ECO:0007669"/>
    <property type="project" value="InterPro"/>
</dbReference>
<dbReference type="SUPFAM" id="SSF52317">
    <property type="entry name" value="Class I glutamine amidotransferase-like"/>
    <property type="match status" value="1"/>
</dbReference>
<keyword evidence="3" id="KW-0121">Carboxypeptidase</keyword>